<organism evidence="2 3">
    <name type="scientific">Elysia crispata</name>
    <name type="common">lettuce slug</name>
    <dbReference type="NCBI Taxonomy" id="231223"/>
    <lineage>
        <taxon>Eukaryota</taxon>
        <taxon>Metazoa</taxon>
        <taxon>Spiralia</taxon>
        <taxon>Lophotrochozoa</taxon>
        <taxon>Mollusca</taxon>
        <taxon>Gastropoda</taxon>
        <taxon>Heterobranchia</taxon>
        <taxon>Euthyneura</taxon>
        <taxon>Panpulmonata</taxon>
        <taxon>Sacoglossa</taxon>
        <taxon>Placobranchoidea</taxon>
        <taxon>Plakobranchidae</taxon>
        <taxon>Elysia</taxon>
    </lineage>
</organism>
<dbReference type="Proteomes" id="UP001283361">
    <property type="component" value="Unassembled WGS sequence"/>
</dbReference>
<reference evidence="2" key="1">
    <citation type="journal article" date="2023" name="G3 (Bethesda)">
        <title>A reference genome for the long-term kleptoplast-retaining sea slug Elysia crispata morphotype clarki.</title>
        <authorList>
            <person name="Eastman K.E."/>
            <person name="Pendleton A.L."/>
            <person name="Shaikh M.A."/>
            <person name="Suttiyut T."/>
            <person name="Ogas R."/>
            <person name="Tomko P."/>
            <person name="Gavelis G."/>
            <person name="Widhalm J.R."/>
            <person name="Wisecaver J.H."/>
        </authorList>
    </citation>
    <scope>NUCLEOTIDE SEQUENCE</scope>
    <source>
        <strain evidence="2">ECLA1</strain>
    </source>
</reference>
<feature type="compositionally biased region" description="Basic and acidic residues" evidence="1">
    <location>
        <begin position="56"/>
        <end position="71"/>
    </location>
</feature>
<sequence>MPDTRVGRGSGCDIRGGDVSTVSCSSFYKLLTLVTVVDQRYMGWREGTASIVGDGPRPDKHHDSSSYKERMSQQPKHQPEELLELNTFPVYIDTVGLSFYTWSKISPSPFPPSVQSRFGIT</sequence>
<dbReference type="AlphaFoldDB" id="A0AAE1A6Y7"/>
<evidence type="ECO:0000313" key="2">
    <source>
        <dbReference type="EMBL" id="KAK3782424.1"/>
    </source>
</evidence>
<accession>A0AAE1A6Y7</accession>
<keyword evidence="3" id="KW-1185">Reference proteome</keyword>
<feature type="region of interest" description="Disordered" evidence="1">
    <location>
        <begin position="48"/>
        <end position="79"/>
    </location>
</feature>
<evidence type="ECO:0000313" key="3">
    <source>
        <dbReference type="Proteomes" id="UP001283361"/>
    </source>
</evidence>
<proteinExistence type="predicted"/>
<comment type="caution">
    <text evidence="2">The sequence shown here is derived from an EMBL/GenBank/DDBJ whole genome shotgun (WGS) entry which is preliminary data.</text>
</comment>
<evidence type="ECO:0000256" key="1">
    <source>
        <dbReference type="SAM" id="MobiDB-lite"/>
    </source>
</evidence>
<protein>
    <submittedName>
        <fullName evidence="2">Uncharacterized protein</fullName>
    </submittedName>
</protein>
<dbReference type="EMBL" id="JAWDGP010002507">
    <property type="protein sequence ID" value="KAK3782424.1"/>
    <property type="molecule type" value="Genomic_DNA"/>
</dbReference>
<name>A0AAE1A6Y7_9GAST</name>
<gene>
    <name evidence="2" type="ORF">RRG08_033065</name>
</gene>